<keyword evidence="5" id="KW-1185">Reference proteome</keyword>
<dbReference type="PROSITE" id="PS50921">
    <property type="entry name" value="ANTAR"/>
    <property type="match status" value="1"/>
</dbReference>
<dbReference type="InterPro" id="IPR012074">
    <property type="entry name" value="GAF_ANTAR"/>
</dbReference>
<dbReference type="InterPro" id="IPR005561">
    <property type="entry name" value="ANTAR"/>
</dbReference>
<gene>
    <name evidence="4" type="ORF">Daura_45410</name>
</gene>
<dbReference type="SMART" id="SM01012">
    <property type="entry name" value="ANTAR"/>
    <property type="match status" value="1"/>
</dbReference>
<sequence length="245" mass="25507">MAEGGNVTDLHTVEIAAVLRQLTARLIASDDLDEALEDLVETAADLVDGASWCAVTLVRAGGPSTAASSPELPAELHDSQYHSGTGPSMEAIRSRDLIVSADLSADDRWPGWREDALAAGVHGVLTVPVDIDEQVIGALTVYAAQPGRLTPDAGLTAVLIAEHAGLLLAAVLDRGRQADLHAELTEALADGETVNRAIGIMMAQRACSSDAALDVLRGTASRLGLPLSVVAQRLVETVERRATVA</sequence>
<dbReference type="Proteomes" id="UP001058003">
    <property type="component" value="Chromosome"/>
</dbReference>
<keyword evidence="1" id="KW-0805">Transcription regulation</keyword>
<dbReference type="InterPro" id="IPR036388">
    <property type="entry name" value="WH-like_DNA-bd_sf"/>
</dbReference>
<evidence type="ECO:0000313" key="5">
    <source>
        <dbReference type="Proteomes" id="UP001058003"/>
    </source>
</evidence>
<dbReference type="InterPro" id="IPR029016">
    <property type="entry name" value="GAF-like_dom_sf"/>
</dbReference>
<dbReference type="PIRSF" id="PIRSF036625">
    <property type="entry name" value="GAF_ANTAR"/>
    <property type="match status" value="1"/>
</dbReference>
<feature type="domain" description="ANTAR" evidence="3">
    <location>
        <begin position="174"/>
        <end position="235"/>
    </location>
</feature>
<dbReference type="OrthoDB" id="3688893at2"/>
<evidence type="ECO:0000259" key="3">
    <source>
        <dbReference type="PROSITE" id="PS50921"/>
    </source>
</evidence>
<dbReference type="AlphaFoldDB" id="A0A9Q9MIH6"/>
<accession>A0A9Q9MIH6</accession>
<dbReference type="Pfam" id="PF13185">
    <property type="entry name" value="GAF_2"/>
    <property type="match status" value="1"/>
</dbReference>
<dbReference type="Gene3D" id="1.10.10.10">
    <property type="entry name" value="Winged helix-like DNA-binding domain superfamily/Winged helix DNA-binding domain"/>
    <property type="match status" value="1"/>
</dbReference>
<protein>
    <submittedName>
        <fullName evidence="4">GAF and ANTAR domain-containing protein</fullName>
    </submittedName>
</protein>
<dbReference type="SUPFAM" id="SSF55781">
    <property type="entry name" value="GAF domain-like"/>
    <property type="match status" value="1"/>
</dbReference>
<evidence type="ECO:0000313" key="4">
    <source>
        <dbReference type="EMBL" id="UWZ53681.1"/>
    </source>
</evidence>
<organism evidence="4 5">
    <name type="scientific">Dactylosporangium aurantiacum</name>
    <dbReference type="NCBI Taxonomy" id="35754"/>
    <lineage>
        <taxon>Bacteria</taxon>
        <taxon>Bacillati</taxon>
        <taxon>Actinomycetota</taxon>
        <taxon>Actinomycetes</taxon>
        <taxon>Micromonosporales</taxon>
        <taxon>Micromonosporaceae</taxon>
        <taxon>Dactylosporangium</taxon>
    </lineage>
</organism>
<reference evidence="4" key="1">
    <citation type="submission" date="2021-04" db="EMBL/GenBank/DDBJ databases">
        <title>Dactylosporangium aurantiacum NRRL B-8018 full assembly.</title>
        <authorList>
            <person name="Hartkoorn R.C."/>
            <person name="Beaudoing E."/>
            <person name="Hot D."/>
        </authorList>
    </citation>
    <scope>NUCLEOTIDE SEQUENCE</scope>
    <source>
        <strain evidence="4">NRRL B-8018</strain>
    </source>
</reference>
<name>A0A9Q9MIH6_9ACTN</name>
<keyword evidence="2" id="KW-0804">Transcription</keyword>
<dbReference type="InterPro" id="IPR003018">
    <property type="entry name" value="GAF"/>
</dbReference>
<dbReference type="KEGG" id="daur:Daura_45410"/>
<dbReference type="Gene3D" id="3.30.450.40">
    <property type="match status" value="1"/>
</dbReference>
<dbReference type="GO" id="GO:0003723">
    <property type="term" value="F:RNA binding"/>
    <property type="evidence" value="ECO:0007669"/>
    <property type="project" value="InterPro"/>
</dbReference>
<dbReference type="Pfam" id="PF03861">
    <property type="entry name" value="ANTAR"/>
    <property type="match status" value="1"/>
</dbReference>
<evidence type="ECO:0000256" key="1">
    <source>
        <dbReference type="ARBA" id="ARBA00023015"/>
    </source>
</evidence>
<evidence type="ECO:0000256" key="2">
    <source>
        <dbReference type="ARBA" id="ARBA00023163"/>
    </source>
</evidence>
<proteinExistence type="predicted"/>
<dbReference type="EMBL" id="CP073767">
    <property type="protein sequence ID" value="UWZ53681.1"/>
    <property type="molecule type" value="Genomic_DNA"/>
</dbReference>
<dbReference type="SMART" id="SM00065">
    <property type="entry name" value="GAF"/>
    <property type="match status" value="1"/>
</dbReference>